<keyword evidence="2" id="KW-1185">Reference proteome</keyword>
<dbReference type="Proteomes" id="UP000824469">
    <property type="component" value="Unassembled WGS sequence"/>
</dbReference>
<evidence type="ECO:0000313" key="2">
    <source>
        <dbReference type="Proteomes" id="UP000824469"/>
    </source>
</evidence>
<accession>A0AA38FYJ4</accession>
<organism evidence="1 2">
    <name type="scientific">Taxus chinensis</name>
    <name type="common">Chinese yew</name>
    <name type="synonym">Taxus wallichiana var. chinensis</name>
    <dbReference type="NCBI Taxonomy" id="29808"/>
    <lineage>
        <taxon>Eukaryota</taxon>
        <taxon>Viridiplantae</taxon>
        <taxon>Streptophyta</taxon>
        <taxon>Embryophyta</taxon>
        <taxon>Tracheophyta</taxon>
        <taxon>Spermatophyta</taxon>
        <taxon>Pinopsida</taxon>
        <taxon>Pinidae</taxon>
        <taxon>Conifers II</taxon>
        <taxon>Cupressales</taxon>
        <taxon>Taxaceae</taxon>
        <taxon>Taxus</taxon>
    </lineage>
</organism>
<gene>
    <name evidence="1" type="ORF">KI387_027616</name>
</gene>
<feature type="non-terminal residue" evidence="1">
    <location>
        <position position="1"/>
    </location>
</feature>
<sequence length="76" mass="8627">IVQKGRSVNGWMEHILQEANPLIKEVVGIYNDLQIGSATICKMDEALSKDNNNLNLNLTTWSEIREEDSNLLLQED</sequence>
<evidence type="ECO:0000313" key="1">
    <source>
        <dbReference type="EMBL" id="KAH9312581.1"/>
    </source>
</evidence>
<name>A0AA38FYJ4_TAXCH</name>
<comment type="caution">
    <text evidence="1">The sequence shown here is derived from an EMBL/GenBank/DDBJ whole genome shotgun (WGS) entry which is preliminary data.</text>
</comment>
<dbReference type="EMBL" id="JAHRHJ020000006">
    <property type="protein sequence ID" value="KAH9312581.1"/>
    <property type="molecule type" value="Genomic_DNA"/>
</dbReference>
<protein>
    <submittedName>
        <fullName evidence="1">Uncharacterized protein</fullName>
    </submittedName>
</protein>
<proteinExistence type="predicted"/>
<reference evidence="1 2" key="1">
    <citation type="journal article" date="2021" name="Nat. Plants">
        <title>The Taxus genome provides insights into paclitaxel biosynthesis.</title>
        <authorList>
            <person name="Xiong X."/>
            <person name="Gou J."/>
            <person name="Liao Q."/>
            <person name="Li Y."/>
            <person name="Zhou Q."/>
            <person name="Bi G."/>
            <person name="Li C."/>
            <person name="Du R."/>
            <person name="Wang X."/>
            <person name="Sun T."/>
            <person name="Guo L."/>
            <person name="Liang H."/>
            <person name="Lu P."/>
            <person name="Wu Y."/>
            <person name="Zhang Z."/>
            <person name="Ro D.K."/>
            <person name="Shang Y."/>
            <person name="Huang S."/>
            <person name="Yan J."/>
        </authorList>
    </citation>
    <scope>NUCLEOTIDE SEQUENCE [LARGE SCALE GENOMIC DNA]</scope>
    <source>
        <strain evidence="1">Ta-2019</strain>
    </source>
</reference>
<dbReference type="AlphaFoldDB" id="A0AA38FYJ4"/>
<feature type="non-terminal residue" evidence="1">
    <location>
        <position position="76"/>
    </location>
</feature>